<evidence type="ECO:0000256" key="1">
    <source>
        <dbReference type="SAM" id="MobiDB-lite"/>
    </source>
</evidence>
<organism evidence="3 4">
    <name type="scientific">Hymenobacter koreensis</name>
    <dbReference type="NCBI Taxonomy" id="1084523"/>
    <lineage>
        <taxon>Bacteria</taxon>
        <taxon>Pseudomonadati</taxon>
        <taxon>Bacteroidota</taxon>
        <taxon>Cytophagia</taxon>
        <taxon>Cytophagales</taxon>
        <taxon>Hymenobacteraceae</taxon>
        <taxon>Hymenobacter</taxon>
    </lineage>
</organism>
<keyword evidence="2" id="KW-0812">Transmembrane</keyword>
<dbReference type="RefSeq" id="WP_345220264.1">
    <property type="nucleotide sequence ID" value="NZ_BAABHA010000001.1"/>
</dbReference>
<comment type="caution">
    <text evidence="3">The sequence shown here is derived from an EMBL/GenBank/DDBJ whole genome shotgun (WGS) entry which is preliminary data.</text>
</comment>
<accession>A0ABP8IT45</accession>
<feature type="transmembrane region" description="Helical" evidence="2">
    <location>
        <begin position="40"/>
        <end position="61"/>
    </location>
</feature>
<evidence type="ECO:0000313" key="3">
    <source>
        <dbReference type="EMBL" id="GAA4371640.1"/>
    </source>
</evidence>
<name>A0ABP8IT45_9BACT</name>
<evidence type="ECO:0000256" key="2">
    <source>
        <dbReference type="SAM" id="Phobius"/>
    </source>
</evidence>
<dbReference type="Proteomes" id="UP001500454">
    <property type="component" value="Unassembled WGS sequence"/>
</dbReference>
<keyword evidence="4" id="KW-1185">Reference proteome</keyword>
<keyword evidence="2" id="KW-0472">Membrane</keyword>
<feature type="region of interest" description="Disordered" evidence="1">
    <location>
        <begin position="106"/>
        <end position="128"/>
    </location>
</feature>
<feature type="transmembrane region" description="Helical" evidence="2">
    <location>
        <begin position="12"/>
        <end position="34"/>
    </location>
</feature>
<reference evidence="4" key="1">
    <citation type="journal article" date="2019" name="Int. J. Syst. Evol. Microbiol.">
        <title>The Global Catalogue of Microorganisms (GCM) 10K type strain sequencing project: providing services to taxonomists for standard genome sequencing and annotation.</title>
        <authorList>
            <consortium name="The Broad Institute Genomics Platform"/>
            <consortium name="The Broad Institute Genome Sequencing Center for Infectious Disease"/>
            <person name="Wu L."/>
            <person name="Ma J."/>
        </authorList>
    </citation>
    <scope>NUCLEOTIDE SEQUENCE [LARGE SCALE GENOMIC DNA]</scope>
    <source>
        <strain evidence="4">JCM 17924</strain>
    </source>
</reference>
<evidence type="ECO:0008006" key="5">
    <source>
        <dbReference type="Google" id="ProtNLM"/>
    </source>
</evidence>
<sequence>MNRNSWPLRILRFVLLAALFVFLAGFVVMSLWNWLMPAIFGWKAISFVQALGLFALCKILFGGFRGGPAGGWKARAQEHWRHKMESRMQGMTDEEREKFRQKMGRCGQPWGRMADPQPQQPAHTTVVE</sequence>
<evidence type="ECO:0000313" key="4">
    <source>
        <dbReference type="Proteomes" id="UP001500454"/>
    </source>
</evidence>
<dbReference type="EMBL" id="BAABHA010000001">
    <property type="protein sequence ID" value="GAA4371640.1"/>
    <property type="molecule type" value="Genomic_DNA"/>
</dbReference>
<gene>
    <name evidence="3" type="ORF">GCM10023186_00270</name>
</gene>
<protein>
    <recommendedName>
        <fullName evidence="5">DUF1682 domain-containing protein</fullName>
    </recommendedName>
</protein>
<keyword evidence="2" id="KW-1133">Transmembrane helix</keyword>
<proteinExistence type="predicted"/>